<dbReference type="Gramene" id="OE9A100353T1">
    <property type="protein sequence ID" value="OE9A100353C1"/>
    <property type="gene ID" value="OE9A100353"/>
</dbReference>
<dbReference type="AlphaFoldDB" id="A0A8S0SDM7"/>
<name>A0A8S0SDM7_OLEEU</name>
<dbReference type="Gene3D" id="1.10.10.60">
    <property type="entry name" value="Homeodomain-like"/>
    <property type="match status" value="1"/>
</dbReference>
<keyword evidence="2 3" id="KW-0371">Homeobox</keyword>
<dbReference type="PROSITE" id="PS50071">
    <property type="entry name" value="HOMEOBOX_2"/>
    <property type="match status" value="1"/>
</dbReference>
<feature type="domain" description="Homeobox" evidence="5">
    <location>
        <begin position="38"/>
        <end position="98"/>
    </location>
</feature>
<dbReference type="Pfam" id="PF00046">
    <property type="entry name" value="Homeodomain"/>
    <property type="match status" value="1"/>
</dbReference>
<feature type="non-terminal residue" evidence="6">
    <location>
        <position position="621"/>
    </location>
</feature>
<dbReference type="EMBL" id="CACTIH010004158">
    <property type="protein sequence ID" value="CAA2989851.1"/>
    <property type="molecule type" value="Genomic_DNA"/>
</dbReference>
<comment type="subcellular location">
    <subcellularLocation>
        <location evidence="1 2 3">Nucleus</location>
    </subcellularLocation>
</comment>
<evidence type="ECO:0000256" key="3">
    <source>
        <dbReference type="RuleBase" id="RU000682"/>
    </source>
</evidence>
<reference evidence="6 7" key="1">
    <citation type="submission" date="2019-12" db="EMBL/GenBank/DDBJ databases">
        <authorList>
            <person name="Alioto T."/>
            <person name="Alioto T."/>
            <person name="Gomez Garrido J."/>
        </authorList>
    </citation>
    <scope>NUCLEOTIDE SEQUENCE [LARGE SCALE GENOMIC DNA]</scope>
</reference>
<keyword evidence="2 3" id="KW-0539">Nucleus</keyword>
<dbReference type="Proteomes" id="UP000594638">
    <property type="component" value="Unassembled WGS sequence"/>
</dbReference>
<dbReference type="SMART" id="SM00389">
    <property type="entry name" value="HOX"/>
    <property type="match status" value="1"/>
</dbReference>
<dbReference type="CDD" id="cd00086">
    <property type="entry name" value="homeodomain"/>
    <property type="match status" value="1"/>
</dbReference>
<organism evidence="6 7">
    <name type="scientific">Olea europaea subsp. europaea</name>
    <dbReference type="NCBI Taxonomy" id="158383"/>
    <lineage>
        <taxon>Eukaryota</taxon>
        <taxon>Viridiplantae</taxon>
        <taxon>Streptophyta</taxon>
        <taxon>Embryophyta</taxon>
        <taxon>Tracheophyta</taxon>
        <taxon>Spermatophyta</taxon>
        <taxon>Magnoliopsida</taxon>
        <taxon>eudicotyledons</taxon>
        <taxon>Gunneridae</taxon>
        <taxon>Pentapetalae</taxon>
        <taxon>asterids</taxon>
        <taxon>lamiids</taxon>
        <taxon>Lamiales</taxon>
        <taxon>Oleaceae</taxon>
        <taxon>Oleeae</taxon>
        <taxon>Olea</taxon>
    </lineage>
</organism>
<protein>
    <submittedName>
        <fullName evidence="6">Homeobox-DDT domain RLT1-like isoform X1</fullName>
    </submittedName>
</protein>
<dbReference type="GO" id="GO:0003677">
    <property type="term" value="F:DNA binding"/>
    <property type="evidence" value="ECO:0007669"/>
    <property type="project" value="UniProtKB-UniRule"/>
</dbReference>
<evidence type="ECO:0000313" key="6">
    <source>
        <dbReference type="EMBL" id="CAA2989851.1"/>
    </source>
</evidence>
<proteinExistence type="predicted"/>
<dbReference type="PANTHER" id="PTHR47713:SF2">
    <property type="entry name" value="HOMEODOMAIN-LIKE SUPERFAMILY PROTEIN"/>
    <property type="match status" value="1"/>
</dbReference>
<gene>
    <name evidence="6" type="ORF">OLEA9_A100353</name>
</gene>
<dbReference type="SUPFAM" id="SSF46689">
    <property type="entry name" value="Homeodomain-like"/>
    <property type="match status" value="1"/>
</dbReference>
<accession>A0A8S0SDM7</accession>
<feature type="region of interest" description="Disordered" evidence="4">
    <location>
        <begin position="104"/>
        <end position="139"/>
    </location>
</feature>
<dbReference type="GO" id="GO:0005634">
    <property type="term" value="C:nucleus"/>
    <property type="evidence" value="ECO:0007669"/>
    <property type="project" value="UniProtKB-SubCell"/>
</dbReference>
<keyword evidence="2 3" id="KW-0238">DNA-binding</keyword>
<dbReference type="InterPro" id="IPR001356">
    <property type="entry name" value="HD"/>
</dbReference>
<evidence type="ECO:0000256" key="4">
    <source>
        <dbReference type="SAM" id="MobiDB-lite"/>
    </source>
</evidence>
<dbReference type="PANTHER" id="PTHR47713">
    <property type="entry name" value="HOMEODOMAIN-LIKE SUPERFAMILY PROTEIN"/>
    <property type="match status" value="1"/>
</dbReference>
<evidence type="ECO:0000313" key="7">
    <source>
        <dbReference type="Proteomes" id="UP000594638"/>
    </source>
</evidence>
<evidence type="ECO:0000259" key="5">
    <source>
        <dbReference type="PROSITE" id="PS50071"/>
    </source>
</evidence>
<dbReference type="InterPro" id="IPR009057">
    <property type="entry name" value="Homeodomain-like_sf"/>
</dbReference>
<comment type="caution">
    <text evidence="6">The sequence shown here is derived from an EMBL/GenBank/DDBJ whole genome shotgun (WGS) entry which is preliminary data.</text>
</comment>
<evidence type="ECO:0000256" key="1">
    <source>
        <dbReference type="ARBA" id="ARBA00004123"/>
    </source>
</evidence>
<evidence type="ECO:0000256" key="2">
    <source>
        <dbReference type="PROSITE-ProRule" id="PRU00108"/>
    </source>
</evidence>
<keyword evidence="7" id="KW-1185">Reference proteome</keyword>
<sequence>YICISEPGKLIISSIICLFPVNRLETCEVRSEDDNALAEKSKKRTVKTRAQVDALEKFYDEHKYPTESMKSQLAESLGLSEKQISGWFCHRRLKDKRLLNEEPSAIGRQDRSSGIIQDGGSGFKQDSLGSTKLGEDRNFDTKEVESERLAGQEFSAADLTYEPVNHYTSNYNRINDPSSGGSSSLRNMSSHHNGDFFDVASSKYLTPKFPMDTKDVKVRPGPSGYLKVKGRAENAAIIAVKKQLGSHYRVDGPPLGIEFDPLPPGAFESSEQEPDNEPYCAGERVLQSIPDVSKIQKYPNFSEGYKYNYTGSHDAGMDGTNFRMTRESEISGSYLQQKLKMETSTLDLGINSPVHFPEASRKYMPDYESRDSYRKRPRHSIEVMRVESVSSPPLLQTNGGKVRGECTEPLFSKYNEVGPNVSRGGNIEYTPSNFTIKGNEYPSSEDKGMPRRTIKDAKVYRERITNEISELDGVVPPKNGMSNSKRVRDGFSQQLNRKKLSVIDTHPCPYQLPRSVAEIPSSFSEDDGGEQVAVGGRLGLVRWLVGRFSRGGGGVGGSCDGVVVVIKTQIKSKSHHLPAASLHSFCDSLPPGSSQESKVLDLGIFPRPEFYLPTSMNIIVL</sequence>
<feature type="DNA-binding region" description="Homeobox" evidence="2">
    <location>
        <begin position="40"/>
        <end position="99"/>
    </location>
</feature>
<dbReference type="OrthoDB" id="6159439at2759"/>